<proteinExistence type="predicted"/>
<dbReference type="EMBL" id="BGZK01001751">
    <property type="protein sequence ID" value="GBP85658.1"/>
    <property type="molecule type" value="Genomic_DNA"/>
</dbReference>
<comment type="caution">
    <text evidence="1">The sequence shown here is derived from an EMBL/GenBank/DDBJ whole genome shotgun (WGS) entry which is preliminary data.</text>
</comment>
<dbReference type="AlphaFoldDB" id="A0A4C1ZCX2"/>
<dbReference type="OrthoDB" id="10589836at2759"/>
<keyword evidence="2" id="KW-1185">Reference proteome</keyword>
<organism evidence="1 2">
    <name type="scientific">Eumeta variegata</name>
    <name type="common">Bagworm moth</name>
    <name type="synonym">Eumeta japonica</name>
    <dbReference type="NCBI Taxonomy" id="151549"/>
    <lineage>
        <taxon>Eukaryota</taxon>
        <taxon>Metazoa</taxon>
        <taxon>Ecdysozoa</taxon>
        <taxon>Arthropoda</taxon>
        <taxon>Hexapoda</taxon>
        <taxon>Insecta</taxon>
        <taxon>Pterygota</taxon>
        <taxon>Neoptera</taxon>
        <taxon>Endopterygota</taxon>
        <taxon>Lepidoptera</taxon>
        <taxon>Glossata</taxon>
        <taxon>Ditrysia</taxon>
        <taxon>Tineoidea</taxon>
        <taxon>Psychidae</taxon>
        <taxon>Oiketicinae</taxon>
        <taxon>Eumeta</taxon>
    </lineage>
</organism>
<dbReference type="Proteomes" id="UP000299102">
    <property type="component" value="Unassembled WGS sequence"/>
</dbReference>
<evidence type="ECO:0000313" key="2">
    <source>
        <dbReference type="Proteomes" id="UP000299102"/>
    </source>
</evidence>
<evidence type="ECO:0000313" key="1">
    <source>
        <dbReference type="EMBL" id="GBP85658.1"/>
    </source>
</evidence>
<accession>A0A4C1ZCX2</accession>
<name>A0A4C1ZCX2_EUMVA</name>
<gene>
    <name evidence="1" type="ORF">EVAR_60002_1</name>
</gene>
<protein>
    <submittedName>
        <fullName evidence="1">Uncharacterized protein</fullName>
    </submittedName>
</protein>
<sequence>MISGRLRLKAAPDPRQRAQHDALDKSLYRTVSFAHYISATRIELYRETLVQSVMLDPQTVSPRSGEVVPRCDVQFVVTLRKFFFTNGCQFYDLAYPLPLQLTDAVSYAGRTGSSADFVISDFLSQRNLKHNLFQPHVEKLISAI</sequence>
<reference evidence="1 2" key="1">
    <citation type="journal article" date="2019" name="Commun. Biol.">
        <title>The bagworm genome reveals a unique fibroin gene that provides high tensile strength.</title>
        <authorList>
            <person name="Kono N."/>
            <person name="Nakamura H."/>
            <person name="Ohtoshi R."/>
            <person name="Tomita M."/>
            <person name="Numata K."/>
            <person name="Arakawa K."/>
        </authorList>
    </citation>
    <scope>NUCLEOTIDE SEQUENCE [LARGE SCALE GENOMIC DNA]</scope>
</reference>